<evidence type="ECO:0000313" key="4">
    <source>
        <dbReference type="Proteomes" id="UP000287651"/>
    </source>
</evidence>
<keyword evidence="1" id="KW-0547">Nucleotide-binding</keyword>
<name>A0A426Y1W6_ENSVE</name>
<protein>
    <recommendedName>
        <fullName evidence="5">Protein kinase domain-containing protein</fullName>
    </recommendedName>
</protein>
<dbReference type="GO" id="GO:0005524">
    <property type="term" value="F:ATP binding"/>
    <property type="evidence" value="ECO:0007669"/>
    <property type="project" value="UniProtKB-KW"/>
</dbReference>
<dbReference type="PANTHER" id="PTHR27005:SF283">
    <property type="entry name" value="OS02G0633066 PROTEIN"/>
    <property type="match status" value="1"/>
</dbReference>
<comment type="caution">
    <text evidence="3">The sequence shown here is derived from an EMBL/GenBank/DDBJ whole genome shotgun (WGS) entry which is preliminary data.</text>
</comment>
<dbReference type="GO" id="GO:0005886">
    <property type="term" value="C:plasma membrane"/>
    <property type="evidence" value="ECO:0007669"/>
    <property type="project" value="TreeGrafter"/>
</dbReference>
<dbReference type="GO" id="GO:0004674">
    <property type="term" value="F:protein serine/threonine kinase activity"/>
    <property type="evidence" value="ECO:0007669"/>
    <property type="project" value="TreeGrafter"/>
</dbReference>
<evidence type="ECO:0000256" key="1">
    <source>
        <dbReference type="ARBA" id="ARBA00022741"/>
    </source>
</evidence>
<reference evidence="3 4" key="1">
    <citation type="journal article" date="2014" name="Agronomy (Basel)">
        <title>A Draft Genome Sequence for Ensete ventricosum, the Drought-Tolerant Tree Against Hunger.</title>
        <authorList>
            <person name="Harrison J."/>
            <person name="Moore K.A."/>
            <person name="Paszkiewicz K."/>
            <person name="Jones T."/>
            <person name="Grant M."/>
            <person name="Ambacheew D."/>
            <person name="Muzemil S."/>
            <person name="Studholme D.J."/>
        </authorList>
    </citation>
    <scope>NUCLEOTIDE SEQUENCE [LARGE SCALE GENOMIC DNA]</scope>
</reference>
<dbReference type="AlphaFoldDB" id="A0A426Y1W6"/>
<gene>
    <name evidence="3" type="ORF">B296_00048371</name>
</gene>
<dbReference type="SUPFAM" id="SSF56112">
    <property type="entry name" value="Protein kinase-like (PK-like)"/>
    <property type="match status" value="1"/>
</dbReference>
<accession>A0A426Y1W6</accession>
<evidence type="ECO:0000256" key="2">
    <source>
        <dbReference type="ARBA" id="ARBA00022840"/>
    </source>
</evidence>
<proteinExistence type="predicted"/>
<feature type="non-terminal residue" evidence="3">
    <location>
        <position position="1"/>
    </location>
</feature>
<dbReference type="Gene3D" id="1.10.510.10">
    <property type="entry name" value="Transferase(Phosphotransferase) domain 1"/>
    <property type="match status" value="1"/>
</dbReference>
<dbReference type="PANTHER" id="PTHR27005">
    <property type="entry name" value="WALL-ASSOCIATED RECEPTOR KINASE-LIKE 21"/>
    <property type="match status" value="1"/>
</dbReference>
<dbReference type="GO" id="GO:0007166">
    <property type="term" value="P:cell surface receptor signaling pathway"/>
    <property type="evidence" value="ECO:0007669"/>
    <property type="project" value="InterPro"/>
</dbReference>
<evidence type="ECO:0008006" key="5">
    <source>
        <dbReference type="Google" id="ProtNLM"/>
    </source>
</evidence>
<dbReference type="InterPro" id="IPR045274">
    <property type="entry name" value="WAK-like"/>
</dbReference>
<dbReference type="InterPro" id="IPR011009">
    <property type="entry name" value="Kinase-like_dom_sf"/>
</dbReference>
<keyword evidence="2" id="KW-0067">ATP-binding</keyword>
<organism evidence="3 4">
    <name type="scientific">Ensete ventricosum</name>
    <name type="common">Abyssinian banana</name>
    <name type="synonym">Musa ensete</name>
    <dbReference type="NCBI Taxonomy" id="4639"/>
    <lineage>
        <taxon>Eukaryota</taxon>
        <taxon>Viridiplantae</taxon>
        <taxon>Streptophyta</taxon>
        <taxon>Embryophyta</taxon>
        <taxon>Tracheophyta</taxon>
        <taxon>Spermatophyta</taxon>
        <taxon>Magnoliopsida</taxon>
        <taxon>Liliopsida</taxon>
        <taxon>Zingiberales</taxon>
        <taxon>Musaceae</taxon>
        <taxon>Ensete</taxon>
    </lineage>
</organism>
<sequence length="67" mass="7802">FIPIDQTHILTVIQGTFRYLDPEYYQTCQLTEKTVMFIACALGVILLELLTRNKPVFSIDHENMQNL</sequence>
<evidence type="ECO:0000313" key="3">
    <source>
        <dbReference type="EMBL" id="RRT45763.1"/>
    </source>
</evidence>
<dbReference type="Proteomes" id="UP000287651">
    <property type="component" value="Unassembled WGS sequence"/>
</dbReference>
<dbReference type="EMBL" id="AMZH03015614">
    <property type="protein sequence ID" value="RRT45763.1"/>
    <property type="molecule type" value="Genomic_DNA"/>
</dbReference>